<dbReference type="Proteomes" id="UP001150581">
    <property type="component" value="Unassembled WGS sequence"/>
</dbReference>
<keyword evidence="2" id="KW-1185">Reference proteome</keyword>
<gene>
    <name evidence="1" type="ORF">LPJ66_011855</name>
</gene>
<comment type="caution">
    <text evidence="1">The sequence shown here is derived from an EMBL/GenBank/DDBJ whole genome shotgun (WGS) entry which is preliminary data.</text>
</comment>
<evidence type="ECO:0000313" key="2">
    <source>
        <dbReference type="Proteomes" id="UP001150581"/>
    </source>
</evidence>
<feature type="non-terminal residue" evidence="1">
    <location>
        <position position="455"/>
    </location>
</feature>
<protein>
    <submittedName>
        <fullName evidence="1">Uncharacterized protein</fullName>
    </submittedName>
</protein>
<proteinExistence type="predicted"/>
<dbReference type="EMBL" id="JANBPG010003895">
    <property type="protein sequence ID" value="KAJ1878622.1"/>
    <property type="molecule type" value="Genomic_DNA"/>
</dbReference>
<accession>A0ACC1HX66</accession>
<name>A0ACC1HX66_9FUNG</name>
<organism evidence="1 2">
    <name type="scientific">Kickxella alabastrina</name>
    <dbReference type="NCBI Taxonomy" id="61397"/>
    <lineage>
        <taxon>Eukaryota</taxon>
        <taxon>Fungi</taxon>
        <taxon>Fungi incertae sedis</taxon>
        <taxon>Zoopagomycota</taxon>
        <taxon>Kickxellomycotina</taxon>
        <taxon>Kickxellomycetes</taxon>
        <taxon>Kickxellales</taxon>
        <taxon>Kickxellaceae</taxon>
        <taxon>Kickxella</taxon>
    </lineage>
</organism>
<reference evidence="1" key="1">
    <citation type="submission" date="2022-07" db="EMBL/GenBank/DDBJ databases">
        <title>Phylogenomic reconstructions and comparative analyses of Kickxellomycotina fungi.</title>
        <authorList>
            <person name="Reynolds N.K."/>
            <person name="Stajich J.E."/>
            <person name="Barry K."/>
            <person name="Grigoriev I.V."/>
            <person name="Crous P."/>
            <person name="Smith M.E."/>
        </authorList>
    </citation>
    <scope>NUCLEOTIDE SEQUENCE</scope>
    <source>
        <strain evidence="1">Benny 63K</strain>
    </source>
</reference>
<sequence length="455" mass="50984">MAIICLDYKLNFLPERGPAHLDRIHRRAARRLLLCCKENGGLFIKFGQSIAVQSSLLPPPFREELNELYDNAPSVGVREIAPVVARSFGRPLEDVFVDFSEVAVASASVAQVHTARLRADPAAGLVAVKVQKPEIKLQIDWDLFTFRACAWLIERAFGVPIMWSVREVEQRLREELDFEREANNSELARGDLQRLADRRLRRAVYVPRVFWAATRREVLTTEWVDGTSLVDPARLQAEGWAARDVMQRMVALFAFQIFVSGNVHGDPHPGNILVRQNPHNHLWREPQLVLLDHGLYVRESPEFRRQYAQFWRAALVADRAEMTRIAAAWGMADAAMFSAMVSLRPTAQLPRDDGLAAWADGGSDGGSGGGSGGAYERQMEVKRRAIKALKETSGLPPELVFVVRNSNIVRANNQSLGIPVDRIQILGQYAALGLRRQLVDDALAPSRKYDRARGV</sequence>
<evidence type="ECO:0000313" key="1">
    <source>
        <dbReference type="EMBL" id="KAJ1878622.1"/>
    </source>
</evidence>